<dbReference type="Pfam" id="PF13561">
    <property type="entry name" value="adh_short_C2"/>
    <property type="match status" value="1"/>
</dbReference>
<dbReference type="InterPro" id="IPR002347">
    <property type="entry name" value="SDR_fam"/>
</dbReference>
<comment type="similarity">
    <text evidence="1">Belongs to the short-chain dehydrogenases/reductases (SDR) family.</text>
</comment>
<evidence type="ECO:0000313" key="3">
    <source>
        <dbReference type="Proteomes" id="UP000515733"/>
    </source>
</evidence>
<organism evidence="2 3">
    <name type="scientific">Denitratisoma oestradiolicum</name>
    <dbReference type="NCBI Taxonomy" id="311182"/>
    <lineage>
        <taxon>Bacteria</taxon>
        <taxon>Pseudomonadati</taxon>
        <taxon>Pseudomonadota</taxon>
        <taxon>Betaproteobacteria</taxon>
        <taxon>Nitrosomonadales</taxon>
        <taxon>Sterolibacteriaceae</taxon>
        <taxon>Denitratisoma</taxon>
    </lineage>
</organism>
<dbReference type="NCBIfam" id="NF005559">
    <property type="entry name" value="PRK07231.1"/>
    <property type="match status" value="1"/>
</dbReference>
<reference evidence="2 3" key="1">
    <citation type="submission" date="2020-03" db="EMBL/GenBank/DDBJ databases">
        <authorList>
            <consortium name="Genoscope - CEA"/>
            <person name="William W."/>
        </authorList>
    </citation>
    <scope>NUCLEOTIDE SEQUENCE [LARGE SCALE GENOMIC DNA]</scope>
    <source>
        <strain evidence="3">DSM 16959</strain>
    </source>
</reference>
<keyword evidence="3" id="KW-1185">Reference proteome</keyword>
<dbReference type="PRINTS" id="PR00080">
    <property type="entry name" value="SDRFAMILY"/>
</dbReference>
<dbReference type="InterPro" id="IPR020904">
    <property type="entry name" value="Sc_DH/Rdtase_CS"/>
</dbReference>
<name>A0A6S6XU94_9PROT</name>
<dbReference type="PRINTS" id="PR00081">
    <property type="entry name" value="GDHRDH"/>
</dbReference>
<keyword evidence="2" id="KW-0560">Oxidoreductase</keyword>
<dbReference type="AlphaFoldDB" id="A0A6S6XU94"/>
<gene>
    <name evidence="2" type="primary">yxbG</name>
    <name evidence="2" type="ORF">DENOEST_2360</name>
</gene>
<dbReference type="FunFam" id="3.40.50.720:FF:000084">
    <property type="entry name" value="Short-chain dehydrogenase reductase"/>
    <property type="match status" value="1"/>
</dbReference>
<sequence>MGKIAAAQGILAGKVALITGGTSGIGECTVRDFLAQGARVMFSGTRAEAGQLLVAELALIHGADAIRFFCGDVADYEQTTAMVGATEEAFGRLDILFNNAGMGFFGETPDIGAADWERVIAVDLHSVFYASKAAIPLMRCQGGGAIINNASVSGMAGDYSFTAYSAAKGGVINYTRALALDHARDNIRVNAVCPGLIATTITQHSVNNPLLRQGFEDNIPLGRIGRVEEVAKLVRFLASDDASYMTGAIIPVDGGLTAWSGQPNMPKLLGLA</sequence>
<dbReference type="RefSeq" id="WP_145771369.1">
    <property type="nucleotide sequence ID" value="NZ_LR778301.1"/>
</dbReference>
<protein>
    <submittedName>
        <fullName evidence="2">Uncharacterized oxidoreductase YxbG</fullName>
        <ecNumber evidence="2">1.-.-.-</ecNumber>
    </submittedName>
</protein>
<dbReference type="PANTHER" id="PTHR42760">
    <property type="entry name" value="SHORT-CHAIN DEHYDROGENASES/REDUCTASES FAMILY MEMBER"/>
    <property type="match status" value="1"/>
</dbReference>
<dbReference type="InterPro" id="IPR036291">
    <property type="entry name" value="NAD(P)-bd_dom_sf"/>
</dbReference>
<dbReference type="Gene3D" id="3.40.50.720">
    <property type="entry name" value="NAD(P)-binding Rossmann-like Domain"/>
    <property type="match status" value="1"/>
</dbReference>
<accession>A0A6S6XU94</accession>
<dbReference type="SUPFAM" id="SSF51735">
    <property type="entry name" value="NAD(P)-binding Rossmann-fold domains"/>
    <property type="match status" value="1"/>
</dbReference>
<dbReference type="Proteomes" id="UP000515733">
    <property type="component" value="Chromosome"/>
</dbReference>
<dbReference type="PROSITE" id="PS00061">
    <property type="entry name" value="ADH_SHORT"/>
    <property type="match status" value="1"/>
</dbReference>
<dbReference type="EMBL" id="LR778301">
    <property type="protein sequence ID" value="CAB1369525.1"/>
    <property type="molecule type" value="Genomic_DNA"/>
</dbReference>
<proteinExistence type="inferred from homology"/>
<evidence type="ECO:0000256" key="1">
    <source>
        <dbReference type="ARBA" id="ARBA00006484"/>
    </source>
</evidence>
<dbReference type="KEGG" id="doe:DENOEST_2360"/>
<dbReference type="EC" id="1.-.-.-" evidence="2"/>
<dbReference type="GO" id="GO:0016616">
    <property type="term" value="F:oxidoreductase activity, acting on the CH-OH group of donors, NAD or NADP as acceptor"/>
    <property type="evidence" value="ECO:0007669"/>
    <property type="project" value="TreeGrafter"/>
</dbReference>
<dbReference type="OrthoDB" id="8793699at2"/>
<evidence type="ECO:0000313" key="2">
    <source>
        <dbReference type="EMBL" id="CAB1369525.1"/>
    </source>
</evidence>